<dbReference type="EMBL" id="SZPX01000002">
    <property type="protein sequence ID" value="TKI70331.1"/>
    <property type="molecule type" value="Genomic_DNA"/>
</dbReference>
<keyword evidence="3" id="KW-1185">Reference proteome</keyword>
<evidence type="ECO:0000313" key="2">
    <source>
        <dbReference type="EMBL" id="TKI70331.1"/>
    </source>
</evidence>
<evidence type="ECO:0000256" key="1">
    <source>
        <dbReference type="SAM" id="SignalP"/>
    </source>
</evidence>
<dbReference type="AlphaFoldDB" id="A0A4U2ZB60"/>
<dbReference type="OrthoDB" id="5334558at2"/>
<feature type="signal peptide" evidence="1">
    <location>
        <begin position="1"/>
        <end position="20"/>
    </location>
</feature>
<name>A0A4U2ZB60_9BACT</name>
<organism evidence="2 3">
    <name type="scientific">Sulfurimonas crateris</name>
    <dbReference type="NCBI Taxonomy" id="2574727"/>
    <lineage>
        <taxon>Bacteria</taxon>
        <taxon>Pseudomonadati</taxon>
        <taxon>Campylobacterota</taxon>
        <taxon>Epsilonproteobacteria</taxon>
        <taxon>Campylobacterales</taxon>
        <taxon>Sulfurimonadaceae</taxon>
        <taxon>Sulfurimonas</taxon>
    </lineage>
</organism>
<reference evidence="2 3" key="1">
    <citation type="submission" date="2019-04" db="EMBL/GenBank/DDBJ databases">
        <title>Sulfurimonas crateris sp. nov. a facultative anaerobic sulfur-oxidizing chemolithautotrophic bacterium isolated from a terrestrial mud vulcano.</title>
        <authorList>
            <person name="Ratnikova N.M."/>
            <person name="Slobodkin A.I."/>
            <person name="Merkel A.Y."/>
            <person name="Novikov A."/>
            <person name="Bonch-Osmolovskaya E.A."/>
            <person name="Slobodkina G.B."/>
        </authorList>
    </citation>
    <scope>NUCLEOTIDE SEQUENCE [LARGE SCALE GENOMIC DNA]</scope>
    <source>
        <strain evidence="2 3">SN118</strain>
    </source>
</reference>
<protein>
    <submittedName>
        <fullName evidence="2">Uncharacterized protein</fullName>
    </submittedName>
</protein>
<sequence length="138" mass="16589">MKTVLRLFTLLLFSFSFIFANNFAQSREMSLKKDEQKKILVKYDNKEKIFKFRWTLYKNGGLVVFREYDRIVAQNVLYLRHKNRSFRVELKTRGADFYNTPYMLVKFKEFDQKSNKALFEIFLSDDKGQIVLEDLNNG</sequence>
<comment type="caution">
    <text evidence="2">The sequence shown here is derived from an EMBL/GenBank/DDBJ whole genome shotgun (WGS) entry which is preliminary data.</text>
</comment>
<dbReference type="Proteomes" id="UP000309561">
    <property type="component" value="Unassembled WGS sequence"/>
</dbReference>
<gene>
    <name evidence="2" type="ORF">FCU45_03345</name>
</gene>
<accession>A0A4U2ZB60</accession>
<proteinExistence type="predicted"/>
<keyword evidence="1" id="KW-0732">Signal</keyword>
<evidence type="ECO:0000313" key="3">
    <source>
        <dbReference type="Proteomes" id="UP000309561"/>
    </source>
</evidence>
<feature type="chain" id="PRO_5020827954" evidence="1">
    <location>
        <begin position="21"/>
        <end position="138"/>
    </location>
</feature>